<protein>
    <recommendedName>
        <fullName evidence="4 14">Protoporphyrinogen IX oxidase</fullName>
        <shortName evidence="14">PPO</shortName>
        <ecNumber evidence="14 15">1.3.99.-</ecNumber>
    </recommendedName>
</protein>
<feature type="binding site" description="axial binding residue" evidence="14">
    <location>
        <position position="95"/>
    </location>
    <ligand>
        <name>heme</name>
        <dbReference type="ChEBI" id="CHEBI:30413"/>
    </ligand>
    <ligandPart>
        <name>Fe</name>
        <dbReference type="ChEBI" id="CHEBI:18248"/>
    </ligandPart>
</feature>
<dbReference type="PANTHER" id="PTHR40255:SF1">
    <property type="entry name" value="PROTOPORPHYRINOGEN IX OXIDASE"/>
    <property type="match status" value="1"/>
</dbReference>
<comment type="similarity">
    <text evidence="3 14 15">Belongs to the HemJ family.</text>
</comment>
<accession>A0A1G6JAX1</accession>
<evidence type="ECO:0000256" key="13">
    <source>
        <dbReference type="ARBA" id="ARBA00048390"/>
    </source>
</evidence>
<keyword evidence="6 14" id="KW-0349">Heme</keyword>
<keyword evidence="12 14" id="KW-0472">Membrane</keyword>
<evidence type="ECO:0000256" key="3">
    <source>
        <dbReference type="ARBA" id="ARBA00006501"/>
    </source>
</evidence>
<keyword evidence="5 14" id="KW-1003">Cell membrane</keyword>
<dbReference type="Proteomes" id="UP000242501">
    <property type="component" value="Unassembled WGS sequence"/>
</dbReference>
<comment type="pathway">
    <text evidence="2 14 15">Porphyrin-containing compound metabolism; protoporphyrin-IX biosynthesis; protoporphyrin-IX from protoporphyrinogen-IX: step 1/1.</text>
</comment>
<feature type="transmembrane region" description="Helical" evidence="14">
    <location>
        <begin position="57"/>
        <end position="77"/>
    </location>
</feature>
<keyword evidence="7 14" id="KW-0812">Transmembrane</keyword>
<dbReference type="OrthoDB" id="9800824at2"/>
<comment type="subcellular location">
    <subcellularLocation>
        <location evidence="1 14">Cell membrane</location>
        <topology evidence="1 14">Multi-pass membrane protein</topology>
    </subcellularLocation>
</comment>
<dbReference type="Pfam" id="PF03653">
    <property type="entry name" value="UPF0093"/>
    <property type="match status" value="1"/>
</dbReference>
<feature type="binding site" description="axial binding residue" evidence="14">
    <location>
        <position position="17"/>
    </location>
    <ligand>
        <name>heme</name>
        <dbReference type="ChEBI" id="CHEBI:30413"/>
    </ligand>
    <ligandPart>
        <name>Fe</name>
        <dbReference type="ChEBI" id="CHEBI:18248"/>
    </ligandPart>
</feature>
<dbReference type="GO" id="GO:0006782">
    <property type="term" value="P:protoporphyrinogen IX biosynthetic process"/>
    <property type="evidence" value="ECO:0007669"/>
    <property type="project" value="UniProtKB-UniRule"/>
</dbReference>
<sequence>MYAPPPSEAFLWVKALHVIAIVCWFAALFYLPRLYVYHAMSNDQTSYNRFEVMERKLYRGIMWPAMIATLITAHFLVDWGDATQHYHQALWFYLKVGLVGLLVIYHFVCGYYRKKLIENPHYKTHKFWRMFNELPTVILVAVIILVVVKPQF</sequence>
<dbReference type="AlphaFoldDB" id="A0A1G6JAX1"/>
<dbReference type="RefSeq" id="WP_092749494.1">
    <property type="nucleotide sequence ID" value="NZ_FMYL01000010.1"/>
</dbReference>
<proteinExistence type="inferred from homology"/>
<evidence type="ECO:0000256" key="6">
    <source>
        <dbReference type="ARBA" id="ARBA00022617"/>
    </source>
</evidence>
<reference evidence="17" key="1">
    <citation type="submission" date="2016-09" db="EMBL/GenBank/DDBJ databases">
        <authorList>
            <person name="Varghese N."/>
            <person name="Submissions S."/>
        </authorList>
    </citation>
    <scope>NUCLEOTIDE SEQUENCE [LARGE SCALE GENOMIC DNA]</scope>
    <source>
        <strain evidence="17">ANC 4422</strain>
    </source>
</reference>
<evidence type="ECO:0000313" key="17">
    <source>
        <dbReference type="Proteomes" id="UP000242501"/>
    </source>
</evidence>
<name>A0A1G6JAX1_9GAMM</name>
<evidence type="ECO:0000256" key="15">
    <source>
        <dbReference type="PIRNR" id="PIRNR004638"/>
    </source>
</evidence>
<dbReference type="GO" id="GO:0070818">
    <property type="term" value="F:protoporphyrinogen oxidase activity"/>
    <property type="evidence" value="ECO:0007669"/>
    <property type="project" value="UniProtKB-UniRule"/>
</dbReference>
<evidence type="ECO:0000256" key="11">
    <source>
        <dbReference type="ARBA" id="ARBA00023004"/>
    </source>
</evidence>
<dbReference type="EMBL" id="FMYL01000010">
    <property type="protein sequence ID" value="SDC15793.1"/>
    <property type="molecule type" value="Genomic_DNA"/>
</dbReference>
<evidence type="ECO:0000256" key="8">
    <source>
        <dbReference type="ARBA" id="ARBA00022723"/>
    </source>
</evidence>
<evidence type="ECO:0000256" key="1">
    <source>
        <dbReference type="ARBA" id="ARBA00004651"/>
    </source>
</evidence>
<evidence type="ECO:0000256" key="7">
    <source>
        <dbReference type="ARBA" id="ARBA00022692"/>
    </source>
</evidence>
<dbReference type="InterPro" id="IPR005265">
    <property type="entry name" value="HemJ-like"/>
</dbReference>
<keyword evidence="11 14" id="KW-0408">Iron</keyword>
<dbReference type="HAMAP" id="MF_02239">
    <property type="entry name" value="HemJ"/>
    <property type="match status" value="1"/>
</dbReference>
<keyword evidence="17" id="KW-1185">Reference proteome</keyword>
<dbReference type="EC" id="1.3.99.-" evidence="14 15"/>
<gene>
    <name evidence="16" type="ORF">SAMN05421733_11092</name>
</gene>
<dbReference type="NCBIfam" id="TIGR00701">
    <property type="entry name" value="protoporphyrinogen oxidase HemJ"/>
    <property type="match status" value="1"/>
</dbReference>
<comment type="cofactor">
    <cofactor evidence="14 15">
        <name>heme b</name>
        <dbReference type="ChEBI" id="CHEBI:60344"/>
    </cofactor>
    <text evidence="14 15">Binds 1 heme b (iron(II)-protoporphyrin IX) group per subunit.</text>
</comment>
<dbReference type="GO" id="GO:0005886">
    <property type="term" value="C:plasma membrane"/>
    <property type="evidence" value="ECO:0007669"/>
    <property type="project" value="UniProtKB-SubCell"/>
</dbReference>
<dbReference type="PIRSF" id="PIRSF004638">
    <property type="entry name" value="UCP004638"/>
    <property type="match status" value="1"/>
</dbReference>
<feature type="transmembrane region" description="Helical" evidence="14">
    <location>
        <begin position="15"/>
        <end position="36"/>
    </location>
</feature>
<dbReference type="GO" id="GO:0046872">
    <property type="term" value="F:metal ion binding"/>
    <property type="evidence" value="ECO:0007669"/>
    <property type="project" value="UniProtKB-UniRule"/>
</dbReference>
<evidence type="ECO:0000313" key="16">
    <source>
        <dbReference type="EMBL" id="SDC15793.1"/>
    </source>
</evidence>
<keyword evidence="10 14" id="KW-0560">Oxidoreductase</keyword>
<comment type="function">
    <text evidence="14 15">Catalyzes the oxidation of protoporphyrinogen IX to protoporphyrin IX.</text>
</comment>
<organism evidence="16 17">
    <name type="scientific">Acinetobacter boissieri</name>
    <dbReference type="NCBI Taxonomy" id="1219383"/>
    <lineage>
        <taxon>Bacteria</taxon>
        <taxon>Pseudomonadati</taxon>
        <taxon>Pseudomonadota</taxon>
        <taxon>Gammaproteobacteria</taxon>
        <taxon>Moraxellales</taxon>
        <taxon>Moraxellaceae</taxon>
        <taxon>Acinetobacter</taxon>
    </lineage>
</organism>
<evidence type="ECO:0000256" key="12">
    <source>
        <dbReference type="ARBA" id="ARBA00023136"/>
    </source>
</evidence>
<evidence type="ECO:0000256" key="4">
    <source>
        <dbReference type="ARBA" id="ARBA00017504"/>
    </source>
</evidence>
<feature type="transmembrane region" description="Helical" evidence="14">
    <location>
        <begin position="89"/>
        <end position="109"/>
    </location>
</feature>
<keyword evidence="9 14" id="KW-1133">Transmembrane helix</keyword>
<evidence type="ECO:0000256" key="9">
    <source>
        <dbReference type="ARBA" id="ARBA00022989"/>
    </source>
</evidence>
<evidence type="ECO:0000256" key="5">
    <source>
        <dbReference type="ARBA" id="ARBA00022475"/>
    </source>
</evidence>
<dbReference type="PANTHER" id="PTHR40255">
    <property type="entry name" value="UPF0093 MEMBRANE PROTEIN SLR1790"/>
    <property type="match status" value="1"/>
</dbReference>
<keyword evidence="8 14" id="KW-0479">Metal-binding</keyword>
<evidence type="ECO:0000256" key="10">
    <source>
        <dbReference type="ARBA" id="ARBA00023002"/>
    </source>
</evidence>
<evidence type="ECO:0000256" key="2">
    <source>
        <dbReference type="ARBA" id="ARBA00005073"/>
    </source>
</evidence>
<comment type="catalytic activity">
    <reaction evidence="13 14 15">
        <text>protoporphyrinogen IX + 3 A = protoporphyrin IX + 3 AH2</text>
        <dbReference type="Rhea" id="RHEA:62000"/>
        <dbReference type="ChEBI" id="CHEBI:13193"/>
        <dbReference type="ChEBI" id="CHEBI:17499"/>
        <dbReference type="ChEBI" id="CHEBI:57306"/>
        <dbReference type="ChEBI" id="CHEBI:57307"/>
    </reaction>
</comment>
<dbReference type="STRING" id="1219383.SAMN05421733_11092"/>
<feature type="transmembrane region" description="Helical" evidence="14">
    <location>
        <begin position="130"/>
        <end position="148"/>
    </location>
</feature>
<evidence type="ECO:0000256" key="14">
    <source>
        <dbReference type="HAMAP-Rule" id="MF_02239"/>
    </source>
</evidence>
<dbReference type="UniPathway" id="UPA00251">
    <property type="reaction ID" value="UER00324"/>
</dbReference>
<comment type="subunit">
    <text evidence="14">Homodimer.</text>
</comment>